<protein>
    <submittedName>
        <fullName evidence="4">Polyadenylate binding protein, human types 1, 2, 3, 4 family</fullName>
    </submittedName>
</protein>
<dbReference type="RefSeq" id="WP_095070447.1">
    <property type="nucleotide sequence ID" value="NZ_LT906465.1"/>
</dbReference>
<dbReference type="InterPro" id="IPR035979">
    <property type="entry name" value="RBD_domain_sf"/>
</dbReference>
<evidence type="ECO:0000256" key="2">
    <source>
        <dbReference type="SAM" id="MobiDB-lite"/>
    </source>
</evidence>
<gene>
    <name evidence="4" type="ORF">SAMEA4412677_00706</name>
</gene>
<proteinExistence type="predicted"/>
<evidence type="ECO:0000313" key="5">
    <source>
        <dbReference type="Proteomes" id="UP000215196"/>
    </source>
</evidence>
<evidence type="ECO:0000313" key="4">
    <source>
        <dbReference type="EMBL" id="SNV37798.1"/>
    </source>
</evidence>
<dbReference type="AlphaFoldDB" id="A0A239WVI3"/>
<sequence>MNIFISNLNYNTVESELQALFENYGTVDSAKIVIDRETGRSRGFAFVEMPNEEEANRAIEALNQSEFKQRAMNVAEAQARESKPRSYGGNGGGYNRGGGGYNRGGGGYNRGGNDRGNW</sequence>
<feature type="domain" description="RRM" evidence="3">
    <location>
        <begin position="1"/>
        <end position="79"/>
    </location>
</feature>
<evidence type="ECO:0000259" key="3">
    <source>
        <dbReference type="PROSITE" id="PS50102"/>
    </source>
</evidence>
<dbReference type="SMART" id="SM00360">
    <property type="entry name" value="RRM"/>
    <property type="match status" value="1"/>
</dbReference>
<dbReference type="EMBL" id="LT906465">
    <property type="protein sequence ID" value="SNV37798.1"/>
    <property type="molecule type" value="Genomic_DNA"/>
</dbReference>
<dbReference type="Pfam" id="PF00076">
    <property type="entry name" value="RRM_1"/>
    <property type="match status" value="1"/>
</dbReference>
<dbReference type="GO" id="GO:0003723">
    <property type="term" value="F:RNA binding"/>
    <property type="evidence" value="ECO:0007669"/>
    <property type="project" value="UniProtKB-KW"/>
</dbReference>
<dbReference type="InterPro" id="IPR000504">
    <property type="entry name" value="RRM_dom"/>
</dbReference>
<dbReference type="InterPro" id="IPR052462">
    <property type="entry name" value="SLIRP/GR-RBP-like"/>
</dbReference>
<dbReference type="PANTHER" id="PTHR48027">
    <property type="entry name" value="HETEROGENEOUS NUCLEAR RIBONUCLEOPROTEIN 87F-RELATED"/>
    <property type="match status" value="1"/>
</dbReference>
<dbReference type="Proteomes" id="UP000215196">
    <property type="component" value="Chromosome 1"/>
</dbReference>
<dbReference type="PROSITE" id="PS50102">
    <property type="entry name" value="RRM"/>
    <property type="match status" value="1"/>
</dbReference>
<name>A0A239WVI3_9FLAO</name>
<feature type="region of interest" description="Disordered" evidence="2">
    <location>
        <begin position="75"/>
        <end position="118"/>
    </location>
</feature>
<keyword evidence="5" id="KW-1185">Reference proteome</keyword>
<dbReference type="Gene3D" id="3.30.70.330">
    <property type="match status" value="1"/>
</dbReference>
<keyword evidence="1" id="KW-0694">RNA-binding</keyword>
<organism evidence="4 5">
    <name type="scientific">Chryseobacterium taklimakanense</name>
    <dbReference type="NCBI Taxonomy" id="536441"/>
    <lineage>
        <taxon>Bacteria</taxon>
        <taxon>Pseudomonadati</taxon>
        <taxon>Bacteroidota</taxon>
        <taxon>Flavobacteriia</taxon>
        <taxon>Flavobacteriales</taxon>
        <taxon>Weeksellaceae</taxon>
        <taxon>Chryseobacterium group</taxon>
        <taxon>Chryseobacterium</taxon>
    </lineage>
</organism>
<accession>A0A239WVI3</accession>
<dbReference type="InterPro" id="IPR012677">
    <property type="entry name" value="Nucleotide-bd_a/b_plait_sf"/>
</dbReference>
<dbReference type="KEGG" id="ctak:4412677_00706"/>
<reference evidence="4 5" key="1">
    <citation type="submission" date="2017-06" db="EMBL/GenBank/DDBJ databases">
        <authorList>
            <consortium name="Pathogen Informatics"/>
        </authorList>
    </citation>
    <scope>NUCLEOTIDE SEQUENCE [LARGE SCALE GENOMIC DNA]</scope>
    <source>
        <strain evidence="4 5">NCTC13490</strain>
    </source>
</reference>
<dbReference type="SUPFAM" id="SSF54928">
    <property type="entry name" value="RNA-binding domain, RBD"/>
    <property type="match status" value="1"/>
</dbReference>
<feature type="compositionally biased region" description="Gly residues" evidence="2">
    <location>
        <begin position="88"/>
        <end position="110"/>
    </location>
</feature>
<evidence type="ECO:0000256" key="1">
    <source>
        <dbReference type="ARBA" id="ARBA00022884"/>
    </source>
</evidence>